<reference evidence="6 7" key="1">
    <citation type="submission" date="2016-10" db="EMBL/GenBank/DDBJ databases">
        <authorList>
            <person name="de Groot N.N."/>
        </authorList>
    </citation>
    <scope>NUCLEOTIDE SEQUENCE [LARGE SCALE GENOMIC DNA]</scope>
    <source>
        <strain evidence="6 7">DSM 44468</strain>
    </source>
</reference>
<dbReference type="Gene3D" id="3.90.79.10">
    <property type="entry name" value="Nucleoside Triphosphate Pyrophosphohydrolase"/>
    <property type="match status" value="1"/>
</dbReference>
<dbReference type="OrthoDB" id="9814308at2"/>
<dbReference type="GO" id="GO:0016787">
    <property type="term" value="F:hydrolase activity"/>
    <property type="evidence" value="ECO:0007669"/>
    <property type="project" value="UniProtKB-KW"/>
</dbReference>
<dbReference type="InterPro" id="IPR020476">
    <property type="entry name" value="Nudix_hydrolase"/>
</dbReference>
<accession>A0A1I4A9H1</accession>
<gene>
    <name evidence="6" type="ORF">SAMN05421835_12374</name>
</gene>
<dbReference type="InterPro" id="IPR020084">
    <property type="entry name" value="NUDIX_hydrolase_CS"/>
</dbReference>
<dbReference type="Pfam" id="PF00293">
    <property type="entry name" value="NUDIX"/>
    <property type="match status" value="1"/>
</dbReference>
<organism evidence="6 7">
    <name type="scientific">Amycolatopsis sacchari</name>
    <dbReference type="NCBI Taxonomy" id="115433"/>
    <lineage>
        <taxon>Bacteria</taxon>
        <taxon>Bacillati</taxon>
        <taxon>Actinomycetota</taxon>
        <taxon>Actinomycetes</taxon>
        <taxon>Pseudonocardiales</taxon>
        <taxon>Pseudonocardiaceae</taxon>
        <taxon>Amycolatopsis</taxon>
    </lineage>
</organism>
<dbReference type="RefSeq" id="WP_091513995.1">
    <property type="nucleotide sequence ID" value="NZ_FORP01000023.1"/>
</dbReference>
<feature type="domain" description="Nudix hydrolase" evidence="5">
    <location>
        <begin position="17"/>
        <end position="148"/>
    </location>
</feature>
<evidence type="ECO:0000256" key="2">
    <source>
        <dbReference type="ARBA" id="ARBA00005582"/>
    </source>
</evidence>
<dbReference type="PANTHER" id="PTHR43046">
    <property type="entry name" value="GDP-MANNOSE MANNOSYL HYDROLASE"/>
    <property type="match status" value="1"/>
</dbReference>
<dbReference type="EMBL" id="FORP01000023">
    <property type="protein sequence ID" value="SFK52810.1"/>
    <property type="molecule type" value="Genomic_DNA"/>
</dbReference>
<proteinExistence type="inferred from homology"/>
<dbReference type="AlphaFoldDB" id="A0A1I4A9H1"/>
<protein>
    <submittedName>
        <fullName evidence="6">NUDIX domain-containing protein</fullName>
    </submittedName>
</protein>
<comment type="cofactor">
    <cofactor evidence="1">
        <name>Mg(2+)</name>
        <dbReference type="ChEBI" id="CHEBI:18420"/>
    </cofactor>
</comment>
<comment type="similarity">
    <text evidence="2 4">Belongs to the Nudix hydrolase family.</text>
</comment>
<evidence type="ECO:0000256" key="4">
    <source>
        <dbReference type="RuleBase" id="RU003476"/>
    </source>
</evidence>
<dbReference type="PANTHER" id="PTHR43046:SF16">
    <property type="entry name" value="ADP-RIBOSE PYROPHOSPHATASE YJHB-RELATED"/>
    <property type="match status" value="1"/>
</dbReference>
<evidence type="ECO:0000313" key="7">
    <source>
        <dbReference type="Proteomes" id="UP000199025"/>
    </source>
</evidence>
<dbReference type="STRING" id="115433.SAMN05421835_12374"/>
<dbReference type="SUPFAM" id="SSF55811">
    <property type="entry name" value="Nudix"/>
    <property type="match status" value="1"/>
</dbReference>
<dbReference type="Proteomes" id="UP000199025">
    <property type="component" value="Unassembled WGS sequence"/>
</dbReference>
<dbReference type="InterPro" id="IPR000086">
    <property type="entry name" value="NUDIX_hydrolase_dom"/>
</dbReference>
<evidence type="ECO:0000313" key="6">
    <source>
        <dbReference type="EMBL" id="SFK52810.1"/>
    </source>
</evidence>
<evidence type="ECO:0000259" key="5">
    <source>
        <dbReference type="PROSITE" id="PS51462"/>
    </source>
</evidence>
<dbReference type="PRINTS" id="PR00502">
    <property type="entry name" value="NUDIXFAMILY"/>
</dbReference>
<evidence type="ECO:0000256" key="1">
    <source>
        <dbReference type="ARBA" id="ARBA00001946"/>
    </source>
</evidence>
<sequence length="158" mass="17604">MTRVDYVDDPNAPKANSVVPSVSVVTRDDQGRVLLIHKVDNDLWALPGGGHDIGESITDTVVREVREETGLDVEVVRLVGTYTNPKHVMAYDDGEVRQQFSLCFEARVVGGTPHEDGVETKAVRWVEPSDTDRLNMHPSMRLRLAHALDETRTQPYLG</sequence>
<dbReference type="InterPro" id="IPR015797">
    <property type="entry name" value="NUDIX_hydrolase-like_dom_sf"/>
</dbReference>
<name>A0A1I4A9H1_9PSEU</name>
<dbReference type="PROSITE" id="PS00893">
    <property type="entry name" value="NUDIX_BOX"/>
    <property type="match status" value="1"/>
</dbReference>
<keyword evidence="7" id="KW-1185">Reference proteome</keyword>
<dbReference type="PROSITE" id="PS51462">
    <property type="entry name" value="NUDIX"/>
    <property type="match status" value="1"/>
</dbReference>
<keyword evidence="3 4" id="KW-0378">Hydrolase</keyword>
<evidence type="ECO:0000256" key="3">
    <source>
        <dbReference type="ARBA" id="ARBA00022801"/>
    </source>
</evidence>